<dbReference type="InterPro" id="IPR042119">
    <property type="entry name" value="QueA_dom2"/>
</dbReference>
<comment type="function">
    <text evidence="5">Transfers and isomerizes the ribose moiety from AdoMet to the 7-aminomethyl group of 7-deazaguanine (preQ1-tRNA) to give epoxyqueuosine (oQ-tRNA).</text>
</comment>
<gene>
    <name evidence="5 6" type="primary">queA</name>
    <name evidence="6" type="ORF">NCTC13102_00698</name>
</gene>
<dbReference type="Proteomes" id="UP000250166">
    <property type="component" value="Unassembled WGS sequence"/>
</dbReference>
<protein>
    <recommendedName>
        <fullName evidence="5">S-adenosylmethionine:tRNA ribosyltransferase-isomerase</fullName>
        <ecNumber evidence="5">2.4.99.17</ecNumber>
    </recommendedName>
    <alternativeName>
        <fullName evidence="5">Queuosine biosynthesis protein QueA</fullName>
    </alternativeName>
</protein>
<dbReference type="Gene3D" id="2.40.10.240">
    <property type="entry name" value="QueA-like"/>
    <property type="match status" value="1"/>
</dbReference>
<dbReference type="Gene3D" id="3.40.1780.10">
    <property type="entry name" value="QueA-like"/>
    <property type="match status" value="1"/>
</dbReference>
<dbReference type="AlphaFoldDB" id="A0A2X3BBH3"/>
<dbReference type="EMBL" id="UAWL01000006">
    <property type="protein sequence ID" value="SQB98241.1"/>
    <property type="molecule type" value="Genomic_DNA"/>
</dbReference>
<dbReference type="EC" id="2.4.99.17" evidence="5"/>
<keyword evidence="1 5" id="KW-0963">Cytoplasm</keyword>
<comment type="subunit">
    <text evidence="5">Monomer.</text>
</comment>
<keyword evidence="2 5" id="KW-0808">Transferase</keyword>
<proteinExistence type="inferred from homology"/>
<comment type="catalytic activity">
    <reaction evidence="5">
        <text>7-aminomethyl-7-carbaguanosine(34) in tRNA + S-adenosyl-L-methionine = epoxyqueuosine(34) in tRNA + adenine + L-methionine + 2 H(+)</text>
        <dbReference type="Rhea" id="RHEA:32155"/>
        <dbReference type="Rhea" id="RHEA-COMP:10342"/>
        <dbReference type="Rhea" id="RHEA-COMP:18582"/>
        <dbReference type="ChEBI" id="CHEBI:15378"/>
        <dbReference type="ChEBI" id="CHEBI:16708"/>
        <dbReference type="ChEBI" id="CHEBI:57844"/>
        <dbReference type="ChEBI" id="CHEBI:59789"/>
        <dbReference type="ChEBI" id="CHEBI:82833"/>
        <dbReference type="ChEBI" id="CHEBI:194443"/>
        <dbReference type="EC" id="2.4.99.17"/>
    </reaction>
</comment>
<dbReference type="InterPro" id="IPR042118">
    <property type="entry name" value="QueA_dom1"/>
</dbReference>
<dbReference type="GO" id="GO:0051075">
    <property type="term" value="F:S-adenosylmethionine:tRNA ribosyltransferase-isomerase activity"/>
    <property type="evidence" value="ECO:0007669"/>
    <property type="project" value="UniProtKB-EC"/>
</dbReference>
<comment type="subcellular location">
    <subcellularLocation>
        <location evidence="5">Cytoplasm</location>
    </subcellularLocation>
</comment>
<dbReference type="PANTHER" id="PTHR30307">
    <property type="entry name" value="S-ADENOSYLMETHIONINE:TRNA RIBOSYLTRANSFERASE-ISOMERASE"/>
    <property type="match status" value="1"/>
</dbReference>
<dbReference type="Pfam" id="PF02547">
    <property type="entry name" value="Queuosine_synth"/>
    <property type="match status" value="1"/>
</dbReference>
<comment type="similarity">
    <text evidence="5">Belongs to the QueA family.</text>
</comment>
<dbReference type="UniPathway" id="UPA00392"/>
<evidence type="ECO:0000256" key="4">
    <source>
        <dbReference type="ARBA" id="ARBA00022785"/>
    </source>
</evidence>
<keyword evidence="6" id="KW-0413">Isomerase</keyword>
<sequence>MYAKSSHNAPKHLNSYDLNTNDVSDFALANYDYTLPSHCIASYPANPKESAKLLIYNRLDKSIIHSDFYHLFDFIPKDSTIILNDTRVIKARIYGTKQSGGKSEILFHYFLDLANTAMSATHTIAICQVRNSAPNGTIISLSNGYVAKVIDTFRQSYKQIIFYHHDVPMHQAQVFEMLESIGQIPLPPYIKRHVEAQDSAQYQSVFAKHNGSIAAPTASLHFSKSMLASLKAHFTLSYVTLHIGAGTFFGVESSDIRNHHIHSESLFISKQNANLIYNAKKILCIGTTAMRSVECLARANHNPSQDFSVQCNLFLHPGNKPIKTDYLLTNFHLPKSTLIMLVASMIGIKECQRVYQEALKNSYRFFSYGDGMLIL</sequence>
<evidence type="ECO:0000256" key="1">
    <source>
        <dbReference type="ARBA" id="ARBA00022490"/>
    </source>
</evidence>
<evidence type="ECO:0000313" key="6">
    <source>
        <dbReference type="EMBL" id="SQB98241.1"/>
    </source>
</evidence>
<keyword evidence="4 5" id="KW-0671">Queuosine biosynthesis</keyword>
<evidence type="ECO:0000256" key="3">
    <source>
        <dbReference type="ARBA" id="ARBA00022691"/>
    </source>
</evidence>
<evidence type="ECO:0000313" key="7">
    <source>
        <dbReference type="Proteomes" id="UP000250166"/>
    </source>
</evidence>
<dbReference type="HAMAP" id="MF_00113">
    <property type="entry name" value="QueA"/>
    <property type="match status" value="1"/>
</dbReference>
<organism evidence="6 7">
    <name type="scientific">Helicobacter fennelliae</name>
    <dbReference type="NCBI Taxonomy" id="215"/>
    <lineage>
        <taxon>Bacteria</taxon>
        <taxon>Pseudomonadati</taxon>
        <taxon>Campylobacterota</taxon>
        <taxon>Epsilonproteobacteria</taxon>
        <taxon>Campylobacterales</taxon>
        <taxon>Helicobacteraceae</taxon>
        <taxon>Helicobacter</taxon>
    </lineage>
</organism>
<accession>A0A2X3BBH3</accession>
<reference evidence="6 7" key="1">
    <citation type="submission" date="2018-06" db="EMBL/GenBank/DDBJ databases">
        <authorList>
            <consortium name="Pathogen Informatics"/>
            <person name="Doyle S."/>
        </authorList>
    </citation>
    <scope>NUCLEOTIDE SEQUENCE [LARGE SCALE GENOMIC DNA]</scope>
    <source>
        <strain evidence="6 7">NCTC13102</strain>
    </source>
</reference>
<dbReference type="InterPro" id="IPR003699">
    <property type="entry name" value="QueA"/>
</dbReference>
<dbReference type="SUPFAM" id="SSF111337">
    <property type="entry name" value="QueA-like"/>
    <property type="match status" value="1"/>
</dbReference>
<dbReference type="InterPro" id="IPR036100">
    <property type="entry name" value="QueA_sf"/>
</dbReference>
<keyword evidence="3 5" id="KW-0949">S-adenosyl-L-methionine</keyword>
<dbReference type="PANTHER" id="PTHR30307:SF0">
    <property type="entry name" value="S-ADENOSYLMETHIONINE:TRNA RIBOSYLTRANSFERASE-ISOMERASE"/>
    <property type="match status" value="1"/>
</dbReference>
<dbReference type="NCBIfam" id="TIGR00113">
    <property type="entry name" value="queA"/>
    <property type="match status" value="1"/>
</dbReference>
<comment type="pathway">
    <text evidence="5">tRNA modification; tRNA-queuosine biosynthesis.</text>
</comment>
<evidence type="ECO:0000256" key="2">
    <source>
        <dbReference type="ARBA" id="ARBA00022679"/>
    </source>
</evidence>
<evidence type="ECO:0000256" key="5">
    <source>
        <dbReference type="HAMAP-Rule" id="MF_00113"/>
    </source>
</evidence>
<dbReference type="RefSeq" id="WP_181461811.1">
    <property type="nucleotide sequence ID" value="NZ_UAWL01000006.1"/>
</dbReference>
<dbReference type="GO" id="GO:0008616">
    <property type="term" value="P:tRNA queuosine(34) biosynthetic process"/>
    <property type="evidence" value="ECO:0007669"/>
    <property type="project" value="UniProtKB-UniRule"/>
</dbReference>
<dbReference type="GO" id="GO:0005737">
    <property type="term" value="C:cytoplasm"/>
    <property type="evidence" value="ECO:0007669"/>
    <property type="project" value="UniProtKB-SubCell"/>
</dbReference>
<dbReference type="NCBIfam" id="NF001140">
    <property type="entry name" value="PRK00147.1"/>
    <property type="match status" value="1"/>
</dbReference>
<name>A0A2X3BBH3_9HELI</name>